<dbReference type="Pfam" id="PF13715">
    <property type="entry name" value="CarbopepD_reg_2"/>
    <property type="match status" value="1"/>
</dbReference>
<dbReference type="Gene3D" id="2.170.130.10">
    <property type="entry name" value="TonB-dependent receptor, plug domain"/>
    <property type="match status" value="1"/>
</dbReference>
<protein>
    <recommendedName>
        <fullName evidence="10">TonB-dependent receptor</fullName>
    </recommendedName>
</protein>
<evidence type="ECO:0000256" key="2">
    <source>
        <dbReference type="ARBA" id="ARBA00023136"/>
    </source>
</evidence>
<dbReference type="InterPro" id="IPR012910">
    <property type="entry name" value="Plug_dom"/>
</dbReference>
<keyword evidence="3" id="KW-0998">Cell outer membrane</keyword>
<evidence type="ECO:0000313" key="8">
    <source>
        <dbReference type="EMBL" id="ARS37296.1"/>
    </source>
</evidence>
<dbReference type="Gene3D" id="2.40.170.20">
    <property type="entry name" value="TonB-dependent receptor, beta-barrel domain"/>
    <property type="match status" value="1"/>
</dbReference>
<evidence type="ECO:0000259" key="7">
    <source>
        <dbReference type="Pfam" id="PF07715"/>
    </source>
</evidence>
<dbReference type="Pfam" id="PF00593">
    <property type="entry name" value="TonB_dep_Rec_b-barrel"/>
    <property type="match status" value="1"/>
</dbReference>
<dbReference type="Gene3D" id="2.60.40.1120">
    <property type="entry name" value="Carboxypeptidase-like, regulatory domain"/>
    <property type="match status" value="1"/>
</dbReference>
<dbReference type="OrthoDB" id="9768470at2"/>
<feature type="domain" description="TonB-dependent receptor plug" evidence="7">
    <location>
        <begin position="131"/>
        <end position="221"/>
    </location>
</feature>
<dbReference type="GO" id="GO:0009279">
    <property type="term" value="C:cell outer membrane"/>
    <property type="evidence" value="ECO:0007669"/>
    <property type="project" value="UniProtKB-SubCell"/>
</dbReference>
<dbReference type="AlphaFoldDB" id="A0A1X9YWI0"/>
<dbReference type="InterPro" id="IPR000531">
    <property type="entry name" value="Beta-barrel_TonB"/>
</dbReference>
<dbReference type="KEGG" id="pact:CA264_18760"/>
<keyword evidence="9" id="KW-1185">Reference proteome</keyword>
<gene>
    <name evidence="8" type="ORF">CA264_18760</name>
</gene>
<dbReference type="InterPro" id="IPR036942">
    <property type="entry name" value="Beta-barrel_TonB_sf"/>
</dbReference>
<evidence type="ECO:0000313" key="9">
    <source>
        <dbReference type="Proteomes" id="UP000266292"/>
    </source>
</evidence>
<dbReference type="PANTHER" id="PTHR40980">
    <property type="entry name" value="PLUG DOMAIN-CONTAINING PROTEIN"/>
    <property type="match status" value="1"/>
</dbReference>
<keyword evidence="4" id="KW-0798">TonB box</keyword>
<evidence type="ECO:0000259" key="6">
    <source>
        <dbReference type="Pfam" id="PF00593"/>
    </source>
</evidence>
<dbReference type="InterPro" id="IPR037066">
    <property type="entry name" value="Plug_dom_sf"/>
</dbReference>
<dbReference type="SUPFAM" id="SSF49464">
    <property type="entry name" value="Carboxypeptidase regulatory domain-like"/>
    <property type="match status" value="1"/>
</dbReference>
<dbReference type="PANTHER" id="PTHR40980:SF5">
    <property type="entry name" value="TONB-DEPENDENT RECEPTOR"/>
    <property type="match status" value="1"/>
</dbReference>
<dbReference type="Pfam" id="PF07715">
    <property type="entry name" value="Plug"/>
    <property type="match status" value="1"/>
</dbReference>
<name>A0A1X9YWI0_9BACT</name>
<sequence length="951" mass="105186">MLRKITSLISLLGLTVSVVFAQSGVIRGQLTSSETGEELIGATVVIKGTSNGAATDLDGKFNLANIKPGTYEVQASYISYEPKTVTGVVVKENEVTVLNIRLGAATTNLKEVVIEGRAIRSSENTLRNTQKKAAVVMDGISAEQFSRSGDSDAAAALTRVTGISLEGSKYVYVRGLGDRYVKTSLNGAEIPGLDPNRNTVQMDLFPSNLLDNLTVSKTFTPDMPGSFSGGFVNITTKDFPDRYTLQFSTSIGYNDQATFNNRFLSSNKGGSDWLGFDDGTRAVPDAINYQIPFESYSNKQLAEQIDEATNAFNTEMGPKRMTAPVNHSHSFSLGNQTELFGRQFGYVVGLSYQRNYAYYNNGTFGLWELNSVGANGLNNNNLYEDEKGVEEVSLGFLSNFALKLNSNNKVSLNLIRNQSGSNSSRYLFGTYPGTSGVSDDRAIFESRALHYTQRALSSAQLKGEHVLTGLKGSKVDWLASFTLSQQDEPDLRFFANDYFVNGTDTTYRIQPAAYTLPSRFFRDLDETNLDVKVNIETPLTIWNGLEAKTKFGAAAIRKDRKFRENIYRYRFNEGYGYNGSIADFFAPENLGIVARPEDPESGGLYRYGVFLEDGSQRTNNYDGQEAVYAGYAMVDLPLTAKLRVVTGARVEVTDMFVESFNKSLMPGELNQVDVLPSVNATYSLTEKMNLRAGYSRTLARPNFREIAPYTSFDFVGEPAFTGNANLERTTIDNFDTRWEWYPNLGEYVSVSAFYKNFQNPIERTINTLAQNNEIFIKNVDNAKVYGLEFEVNKRLSFISSGLDNFIVSSNLSLIKSEVSIEPQELEIIRAVRPGADATRPLFGQSPFVANASLTYQNDSLGLIATANYNVFGDRISAISVGGTPNIYERSRPLASLVVSKRLGDSFTAKVSVDNIFNPAFVNSHEYNGKEYIYSSYKQGRTFAVGVTYRID</sequence>
<evidence type="ECO:0000256" key="5">
    <source>
        <dbReference type="SAM" id="SignalP"/>
    </source>
</evidence>
<evidence type="ECO:0008006" key="10">
    <source>
        <dbReference type="Google" id="ProtNLM"/>
    </source>
</evidence>
<evidence type="ECO:0000256" key="1">
    <source>
        <dbReference type="ARBA" id="ARBA00004442"/>
    </source>
</evidence>
<feature type="signal peptide" evidence="5">
    <location>
        <begin position="1"/>
        <end position="21"/>
    </location>
</feature>
<organism evidence="8 9">
    <name type="scientific">Pontibacter actiniarum</name>
    <dbReference type="NCBI Taxonomy" id="323450"/>
    <lineage>
        <taxon>Bacteria</taxon>
        <taxon>Pseudomonadati</taxon>
        <taxon>Bacteroidota</taxon>
        <taxon>Cytophagia</taxon>
        <taxon>Cytophagales</taxon>
        <taxon>Hymenobacteraceae</taxon>
        <taxon>Pontibacter</taxon>
    </lineage>
</organism>
<feature type="domain" description="TonB-dependent receptor-like beta-barrel" evidence="6">
    <location>
        <begin position="419"/>
        <end position="915"/>
    </location>
</feature>
<feature type="chain" id="PRO_5011004505" description="TonB-dependent receptor" evidence="5">
    <location>
        <begin position="22"/>
        <end position="951"/>
    </location>
</feature>
<keyword evidence="2 4" id="KW-0472">Membrane</keyword>
<dbReference type="Proteomes" id="UP000266292">
    <property type="component" value="Chromosome"/>
</dbReference>
<dbReference type="InterPro" id="IPR008969">
    <property type="entry name" value="CarboxyPept-like_regulatory"/>
</dbReference>
<dbReference type="SUPFAM" id="SSF56935">
    <property type="entry name" value="Porins"/>
    <property type="match status" value="1"/>
</dbReference>
<dbReference type="STRING" id="709015.GCA_000472485_03786"/>
<keyword evidence="5" id="KW-0732">Signal</keyword>
<dbReference type="RefSeq" id="WP_025608940.1">
    <property type="nucleotide sequence ID" value="NZ_CP021235.1"/>
</dbReference>
<comment type="subcellular location">
    <subcellularLocation>
        <location evidence="1 4">Cell outer membrane</location>
    </subcellularLocation>
</comment>
<dbReference type="EMBL" id="CP021235">
    <property type="protein sequence ID" value="ARS37296.1"/>
    <property type="molecule type" value="Genomic_DNA"/>
</dbReference>
<evidence type="ECO:0000256" key="3">
    <source>
        <dbReference type="ARBA" id="ARBA00023237"/>
    </source>
</evidence>
<comment type="similarity">
    <text evidence="4">Belongs to the TonB-dependent receptor family.</text>
</comment>
<evidence type="ECO:0000256" key="4">
    <source>
        <dbReference type="RuleBase" id="RU003357"/>
    </source>
</evidence>
<proteinExistence type="inferred from homology"/>
<reference evidence="9" key="1">
    <citation type="submission" date="2017-05" db="EMBL/GenBank/DDBJ databases">
        <authorList>
            <person name="Ray J."/>
            <person name="Price M."/>
            <person name="Deutschbauer A."/>
        </authorList>
    </citation>
    <scope>NUCLEOTIDE SEQUENCE [LARGE SCALE GENOMIC DNA]</scope>
    <source>
        <strain evidence="9">DSM 19842</strain>
    </source>
</reference>
<accession>A0A1X9YWI0</accession>